<organism evidence="4 5">
    <name type="scientific">Mizuhopecten yessoensis</name>
    <name type="common">Japanese scallop</name>
    <name type="synonym">Patinopecten yessoensis</name>
    <dbReference type="NCBI Taxonomy" id="6573"/>
    <lineage>
        <taxon>Eukaryota</taxon>
        <taxon>Metazoa</taxon>
        <taxon>Spiralia</taxon>
        <taxon>Lophotrochozoa</taxon>
        <taxon>Mollusca</taxon>
        <taxon>Bivalvia</taxon>
        <taxon>Autobranchia</taxon>
        <taxon>Pteriomorphia</taxon>
        <taxon>Pectinida</taxon>
        <taxon>Pectinoidea</taxon>
        <taxon>Pectinidae</taxon>
        <taxon>Mizuhopecten</taxon>
    </lineage>
</organism>
<evidence type="ECO:0000259" key="3">
    <source>
        <dbReference type="PROSITE" id="PS50222"/>
    </source>
</evidence>
<dbReference type="PANTHER" id="PTHR23048:SF0">
    <property type="entry name" value="CALMODULIN LIKE 3"/>
    <property type="match status" value="1"/>
</dbReference>
<accession>A0A210PKP8</accession>
<protein>
    <submittedName>
        <fullName evidence="4">Calmodulin</fullName>
    </submittedName>
</protein>
<dbReference type="SUPFAM" id="SSF47473">
    <property type="entry name" value="EF-hand"/>
    <property type="match status" value="1"/>
</dbReference>
<keyword evidence="1" id="KW-0677">Repeat</keyword>
<feature type="domain" description="EF-hand" evidence="3">
    <location>
        <begin position="124"/>
        <end position="157"/>
    </location>
</feature>
<feature type="domain" description="EF-hand" evidence="3">
    <location>
        <begin position="15"/>
        <end position="50"/>
    </location>
</feature>
<sequence length="157" mass="17586">MEGEEEEEEPPLPKELLAEFAEAFDFFDMKQTGTITTQELFSVLRAMGQNATEAELNSMVNEVDADGNGTVEIDEFEEMMLNKIDEEVGPEVDEETFALFDTDGDGFIGPEELLTMMRKFGKNVSEDEVRIMIKDADKDGDGKVSFEEFCEMIAGDP</sequence>
<feature type="domain" description="EF-hand" evidence="3">
    <location>
        <begin position="51"/>
        <end position="86"/>
    </location>
</feature>
<dbReference type="PROSITE" id="PS50222">
    <property type="entry name" value="EF_HAND_2"/>
    <property type="match status" value="4"/>
</dbReference>
<feature type="domain" description="EF-hand" evidence="3">
    <location>
        <begin position="88"/>
        <end position="123"/>
    </location>
</feature>
<evidence type="ECO:0000313" key="5">
    <source>
        <dbReference type="Proteomes" id="UP000242188"/>
    </source>
</evidence>
<proteinExistence type="predicted"/>
<dbReference type="InterPro" id="IPR011992">
    <property type="entry name" value="EF-hand-dom_pair"/>
</dbReference>
<comment type="caution">
    <text evidence="4">The sequence shown here is derived from an EMBL/GenBank/DDBJ whole genome shotgun (WGS) entry which is preliminary data.</text>
</comment>
<dbReference type="OrthoDB" id="26525at2759"/>
<dbReference type="Proteomes" id="UP000242188">
    <property type="component" value="Unassembled WGS sequence"/>
</dbReference>
<dbReference type="PANTHER" id="PTHR23048">
    <property type="entry name" value="MYOSIN LIGHT CHAIN 1, 3"/>
    <property type="match status" value="1"/>
</dbReference>
<gene>
    <name evidence="4" type="ORF">KP79_PYT09753</name>
</gene>
<dbReference type="FunFam" id="1.10.238.10:FF:000527">
    <property type="entry name" value="Calmodulin-3"/>
    <property type="match status" value="1"/>
</dbReference>
<keyword evidence="2" id="KW-0106">Calcium</keyword>
<reference evidence="4 5" key="1">
    <citation type="journal article" date="2017" name="Nat. Ecol. Evol.">
        <title>Scallop genome provides insights into evolution of bilaterian karyotype and development.</title>
        <authorList>
            <person name="Wang S."/>
            <person name="Zhang J."/>
            <person name="Jiao W."/>
            <person name="Li J."/>
            <person name="Xun X."/>
            <person name="Sun Y."/>
            <person name="Guo X."/>
            <person name="Huan P."/>
            <person name="Dong B."/>
            <person name="Zhang L."/>
            <person name="Hu X."/>
            <person name="Sun X."/>
            <person name="Wang J."/>
            <person name="Zhao C."/>
            <person name="Wang Y."/>
            <person name="Wang D."/>
            <person name="Huang X."/>
            <person name="Wang R."/>
            <person name="Lv J."/>
            <person name="Li Y."/>
            <person name="Zhang Z."/>
            <person name="Liu B."/>
            <person name="Lu W."/>
            <person name="Hui Y."/>
            <person name="Liang J."/>
            <person name="Zhou Z."/>
            <person name="Hou R."/>
            <person name="Li X."/>
            <person name="Liu Y."/>
            <person name="Li H."/>
            <person name="Ning X."/>
            <person name="Lin Y."/>
            <person name="Zhao L."/>
            <person name="Xing Q."/>
            <person name="Dou J."/>
            <person name="Li Y."/>
            <person name="Mao J."/>
            <person name="Guo H."/>
            <person name="Dou H."/>
            <person name="Li T."/>
            <person name="Mu C."/>
            <person name="Jiang W."/>
            <person name="Fu Q."/>
            <person name="Fu X."/>
            <person name="Miao Y."/>
            <person name="Liu J."/>
            <person name="Yu Q."/>
            <person name="Li R."/>
            <person name="Liao H."/>
            <person name="Li X."/>
            <person name="Kong Y."/>
            <person name="Jiang Z."/>
            <person name="Chourrout D."/>
            <person name="Li R."/>
            <person name="Bao Z."/>
        </authorList>
    </citation>
    <scope>NUCLEOTIDE SEQUENCE [LARGE SCALE GENOMIC DNA]</scope>
    <source>
        <strain evidence="4 5">PY_sf001</strain>
    </source>
</reference>
<dbReference type="PROSITE" id="PS00018">
    <property type="entry name" value="EF_HAND_1"/>
    <property type="match status" value="3"/>
</dbReference>
<dbReference type="EMBL" id="NEDP02005595">
    <property type="protein sequence ID" value="OWF37063.1"/>
    <property type="molecule type" value="Genomic_DNA"/>
</dbReference>
<dbReference type="AlphaFoldDB" id="A0A210PKP8"/>
<dbReference type="InterPro" id="IPR002048">
    <property type="entry name" value="EF_hand_dom"/>
</dbReference>
<dbReference type="GO" id="GO:0016460">
    <property type="term" value="C:myosin II complex"/>
    <property type="evidence" value="ECO:0007669"/>
    <property type="project" value="TreeGrafter"/>
</dbReference>
<dbReference type="SMART" id="SM00054">
    <property type="entry name" value="EFh"/>
    <property type="match status" value="4"/>
</dbReference>
<dbReference type="InterPro" id="IPR050230">
    <property type="entry name" value="CALM/Myosin/TropC-like"/>
</dbReference>
<evidence type="ECO:0000256" key="1">
    <source>
        <dbReference type="ARBA" id="ARBA00022737"/>
    </source>
</evidence>
<name>A0A210PKP8_MIZYE</name>
<evidence type="ECO:0000313" key="4">
    <source>
        <dbReference type="EMBL" id="OWF37063.1"/>
    </source>
</evidence>
<keyword evidence="5" id="KW-1185">Reference proteome</keyword>
<dbReference type="GO" id="GO:0005509">
    <property type="term" value="F:calcium ion binding"/>
    <property type="evidence" value="ECO:0007669"/>
    <property type="project" value="InterPro"/>
</dbReference>
<dbReference type="CDD" id="cd00051">
    <property type="entry name" value="EFh"/>
    <property type="match status" value="2"/>
</dbReference>
<dbReference type="Gene3D" id="1.10.238.10">
    <property type="entry name" value="EF-hand"/>
    <property type="match status" value="3"/>
</dbReference>
<dbReference type="STRING" id="6573.A0A210PKP8"/>
<dbReference type="InterPro" id="IPR018247">
    <property type="entry name" value="EF_Hand_1_Ca_BS"/>
</dbReference>
<evidence type="ECO:0000256" key="2">
    <source>
        <dbReference type="ARBA" id="ARBA00022837"/>
    </source>
</evidence>
<dbReference type="Pfam" id="PF13499">
    <property type="entry name" value="EF-hand_7"/>
    <property type="match status" value="2"/>
</dbReference>